<evidence type="ECO:0000256" key="7">
    <source>
        <dbReference type="ARBA" id="ARBA00022884"/>
    </source>
</evidence>
<dbReference type="GO" id="GO:0005732">
    <property type="term" value="C:sno(s)RNA-containing ribonucleoprotein complex"/>
    <property type="evidence" value="ECO:0007669"/>
    <property type="project" value="InterPro"/>
</dbReference>
<dbReference type="PANTHER" id="PTHR31633:SF1">
    <property type="entry name" value="H_ACA RIBONUCLEOPROTEIN COMPLEX NON-CORE SUBUNIT NAF1"/>
    <property type="match status" value="1"/>
</dbReference>
<dbReference type="Pfam" id="PF04410">
    <property type="entry name" value="Gar1"/>
    <property type="match status" value="1"/>
</dbReference>
<dbReference type="SUPFAM" id="SSF50447">
    <property type="entry name" value="Translation proteins"/>
    <property type="match status" value="1"/>
</dbReference>
<keyword evidence="6" id="KW-0597">Phosphoprotein</keyword>
<dbReference type="AlphaFoldDB" id="A0AAV0JMD1"/>
<dbReference type="GO" id="GO:0005634">
    <property type="term" value="C:nucleus"/>
    <property type="evidence" value="ECO:0007669"/>
    <property type="project" value="UniProtKB-SubCell"/>
</dbReference>
<evidence type="ECO:0000313" key="10">
    <source>
        <dbReference type="EMBL" id="CAI0410642.1"/>
    </source>
</evidence>
<evidence type="ECO:0000256" key="1">
    <source>
        <dbReference type="ARBA" id="ARBA00004123"/>
    </source>
</evidence>
<feature type="compositionally biased region" description="Basic residues" evidence="9">
    <location>
        <begin position="640"/>
        <end position="655"/>
    </location>
</feature>
<keyword evidence="7" id="KW-0694">RNA-binding</keyword>
<dbReference type="InterPro" id="IPR009000">
    <property type="entry name" value="Transl_B-barrel_sf"/>
</dbReference>
<keyword evidence="4" id="KW-0690">Ribosome biogenesis</keyword>
<dbReference type="GO" id="GO:0001522">
    <property type="term" value="P:pseudouridine synthesis"/>
    <property type="evidence" value="ECO:0007669"/>
    <property type="project" value="InterPro"/>
</dbReference>
<dbReference type="GO" id="GO:0003723">
    <property type="term" value="F:RNA binding"/>
    <property type="evidence" value="ECO:0007669"/>
    <property type="project" value="UniProtKB-KW"/>
</dbReference>
<comment type="similarity">
    <text evidence="2">Belongs to the NAF1 family.</text>
</comment>
<feature type="compositionally biased region" description="Polar residues" evidence="9">
    <location>
        <begin position="374"/>
        <end position="411"/>
    </location>
</feature>
<gene>
    <name evidence="10" type="ORF">LITE_LOCUS14855</name>
</gene>
<evidence type="ECO:0000313" key="11">
    <source>
        <dbReference type="Proteomes" id="UP001154282"/>
    </source>
</evidence>
<keyword evidence="5" id="KW-0698">rRNA processing</keyword>
<comment type="subcellular location">
    <subcellularLocation>
        <location evidence="1">Nucleus</location>
    </subcellularLocation>
</comment>
<feature type="compositionally biased region" description="Acidic residues" evidence="9">
    <location>
        <begin position="317"/>
        <end position="335"/>
    </location>
</feature>
<sequence>MGLPRSESPGSFVETEIRRLSLVRNGGDRVADVKCEAEIGEKQILGPVAVKIEATGDEAEACDVGSLVNRASSALDIGIGDNGGRGDSDSDGQSSSSDSSSLSSSSSDSSSSDDEEEEEEKNEVEIAQGLMEEGEIRDGDDGDNVVGHSEDGDGDEEEDAETETEAEVEKMVEWSDADDEDDGGVGVEKGPIRSKNELQVLPLVPPVNAVLLPHHQPQPVGLISSVLGTQVIVEGIEKHNPLNEGSILWLTEKQSPLGLIDEIFGPVKNPFYVVRFNSESEAPEGISEGALVSFVPEFAGFVLSDQNLYKKGYDASGENDEELSDEVEFSDDEKEAEYRRMQKMAKRVINGQTVGNNKKRNKKKVDERQREGWKNNNNKLSAQQTRVDTNQKPQNGNQHNGPPTPGSNNINDFVPTSPPMLQQLNPGHFPGNWPNGVFPQHQHNPPAAMFGGFAPPLGNIQNTLQMVMQHILPFQQQFNPGQGSLPGNVMLPGPPPNFFPSSGFMPWSAAAPGVGVVNQGCFNQSSFGMGFLPQPTNPTMNMGDQRMMAVNGNMQSSTNISGNTGQSLRQNFNFGGMGFVPQPTNPVMNMGYQATTAINSNVQSSTNISGSNVQSPQQSGNILHGQPPHNFSMDSDPGRKPVHRRGRGRFGGRGR</sequence>
<feature type="compositionally biased region" description="Acidic residues" evidence="9">
    <location>
        <begin position="152"/>
        <end position="166"/>
    </location>
</feature>
<evidence type="ECO:0000256" key="9">
    <source>
        <dbReference type="SAM" id="MobiDB-lite"/>
    </source>
</evidence>
<evidence type="ECO:0000256" key="2">
    <source>
        <dbReference type="ARBA" id="ARBA00009801"/>
    </source>
</evidence>
<dbReference type="Proteomes" id="UP001154282">
    <property type="component" value="Unassembled WGS sequence"/>
</dbReference>
<dbReference type="PANTHER" id="PTHR31633">
    <property type="entry name" value="H/ACA RIBONUCLEOPROTEIN COMPLEX NON-CORE SUBUNIT NAF1"/>
    <property type="match status" value="1"/>
</dbReference>
<dbReference type="InterPro" id="IPR040309">
    <property type="entry name" value="Naf1"/>
</dbReference>
<keyword evidence="11" id="KW-1185">Reference proteome</keyword>
<keyword evidence="8" id="KW-0539">Nucleus</keyword>
<accession>A0AAV0JMD1</accession>
<feature type="region of interest" description="Disordered" evidence="9">
    <location>
        <begin position="75"/>
        <end position="191"/>
    </location>
</feature>
<feature type="region of interest" description="Disordered" evidence="9">
    <location>
        <begin position="314"/>
        <end position="418"/>
    </location>
</feature>
<dbReference type="InterPro" id="IPR007504">
    <property type="entry name" value="H/ACA_rnp_Gar1/Naf1"/>
</dbReference>
<dbReference type="GO" id="GO:0000493">
    <property type="term" value="P:box H/ACA snoRNP assembly"/>
    <property type="evidence" value="ECO:0007669"/>
    <property type="project" value="InterPro"/>
</dbReference>
<evidence type="ECO:0000256" key="5">
    <source>
        <dbReference type="ARBA" id="ARBA00022552"/>
    </source>
</evidence>
<feature type="compositionally biased region" description="Basic and acidic residues" evidence="9">
    <location>
        <begin position="364"/>
        <end position="373"/>
    </location>
</feature>
<evidence type="ECO:0000256" key="8">
    <source>
        <dbReference type="ARBA" id="ARBA00023242"/>
    </source>
</evidence>
<feature type="compositionally biased region" description="Low complexity" evidence="9">
    <location>
        <begin position="91"/>
        <end position="110"/>
    </location>
</feature>
<name>A0AAV0JMD1_9ROSI</name>
<feature type="region of interest" description="Disordered" evidence="9">
    <location>
        <begin position="603"/>
        <end position="655"/>
    </location>
</feature>
<proteinExistence type="inferred from homology"/>
<dbReference type="FunFam" id="2.40.10.230:FF:000002">
    <property type="entry name" value="H/ACA ribonucleoprotein complex non-core subunit NAF1"/>
    <property type="match status" value="1"/>
</dbReference>
<dbReference type="InterPro" id="IPR038664">
    <property type="entry name" value="Gar1/Naf1_Cbf5-bd_sf"/>
</dbReference>
<reference evidence="10" key="1">
    <citation type="submission" date="2022-08" db="EMBL/GenBank/DDBJ databases">
        <authorList>
            <person name="Gutierrez-Valencia J."/>
        </authorList>
    </citation>
    <scope>NUCLEOTIDE SEQUENCE</scope>
</reference>
<protein>
    <recommendedName>
        <fullName evidence="3">H/ACA ribonucleoprotein complex non-core subunit NAF1</fullName>
    </recommendedName>
</protein>
<dbReference type="Gene3D" id="2.40.10.230">
    <property type="entry name" value="Probable tRNA pseudouridine synthase domain"/>
    <property type="match status" value="1"/>
</dbReference>
<feature type="compositionally biased region" description="Polar residues" evidence="9">
    <location>
        <begin position="603"/>
        <end position="621"/>
    </location>
</feature>
<organism evidence="10 11">
    <name type="scientific">Linum tenue</name>
    <dbReference type="NCBI Taxonomy" id="586396"/>
    <lineage>
        <taxon>Eukaryota</taxon>
        <taxon>Viridiplantae</taxon>
        <taxon>Streptophyta</taxon>
        <taxon>Embryophyta</taxon>
        <taxon>Tracheophyta</taxon>
        <taxon>Spermatophyta</taxon>
        <taxon>Magnoliopsida</taxon>
        <taxon>eudicotyledons</taxon>
        <taxon>Gunneridae</taxon>
        <taxon>Pentapetalae</taxon>
        <taxon>rosids</taxon>
        <taxon>fabids</taxon>
        <taxon>Malpighiales</taxon>
        <taxon>Linaceae</taxon>
        <taxon>Linum</taxon>
    </lineage>
</organism>
<dbReference type="EMBL" id="CAMGYJ010000005">
    <property type="protein sequence ID" value="CAI0410642.1"/>
    <property type="molecule type" value="Genomic_DNA"/>
</dbReference>
<evidence type="ECO:0000256" key="3">
    <source>
        <dbReference type="ARBA" id="ARBA00021438"/>
    </source>
</evidence>
<evidence type="ECO:0000256" key="6">
    <source>
        <dbReference type="ARBA" id="ARBA00022553"/>
    </source>
</evidence>
<evidence type="ECO:0000256" key="4">
    <source>
        <dbReference type="ARBA" id="ARBA00022517"/>
    </source>
</evidence>
<feature type="compositionally biased region" description="Acidic residues" evidence="9">
    <location>
        <begin position="111"/>
        <end position="122"/>
    </location>
</feature>
<comment type="caution">
    <text evidence="10">The sequence shown here is derived from an EMBL/GenBank/DDBJ whole genome shotgun (WGS) entry which is preliminary data.</text>
</comment>
<dbReference type="GO" id="GO:0006364">
    <property type="term" value="P:rRNA processing"/>
    <property type="evidence" value="ECO:0007669"/>
    <property type="project" value="UniProtKB-KW"/>
</dbReference>